<dbReference type="InterPro" id="IPR003831">
    <property type="entry name" value="DUF211"/>
</dbReference>
<evidence type="ECO:0000313" key="1">
    <source>
        <dbReference type="EMBL" id="GGX47130.1"/>
    </source>
</evidence>
<dbReference type="RefSeq" id="WP_189607652.1">
    <property type="nucleotide sequence ID" value="NZ_BMXR01000003.1"/>
</dbReference>
<evidence type="ECO:0000313" key="2">
    <source>
        <dbReference type="Proteomes" id="UP000626148"/>
    </source>
</evidence>
<dbReference type="PANTHER" id="PTHR42240">
    <property type="entry name" value="DUF211 DOMAIN-CONTAINING PROTEIN"/>
    <property type="match status" value="1"/>
</dbReference>
<dbReference type="SUPFAM" id="SSF160363">
    <property type="entry name" value="MTH889-like"/>
    <property type="match status" value="1"/>
</dbReference>
<dbReference type="Pfam" id="PF02680">
    <property type="entry name" value="DUF211"/>
    <property type="match status" value="1"/>
</dbReference>
<dbReference type="PANTHER" id="PTHR42240:SF1">
    <property type="entry name" value="DUF211 DOMAIN-CONTAINING PROTEIN"/>
    <property type="match status" value="1"/>
</dbReference>
<proteinExistence type="predicted"/>
<evidence type="ECO:0008006" key="3">
    <source>
        <dbReference type="Google" id="ProtNLM"/>
    </source>
</evidence>
<dbReference type="EMBL" id="BMXR01000003">
    <property type="protein sequence ID" value="GGX47130.1"/>
    <property type="molecule type" value="Genomic_DNA"/>
</dbReference>
<reference evidence="1" key="1">
    <citation type="journal article" date="2014" name="Int. J. Syst. Evol. Microbiol.">
        <title>Complete genome sequence of Corynebacterium casei LMG S-19264T (=DSM 44701T), isolated from a smear-ripened cheese.</title>
        <authorList>
            <consortium name="US DOE Joint Genome Institute (JGI-PGF)"/>
            <person name="Walter F."/>
            <person name="Albersmeier A."/>
            <person name="Kalinowski J."/>
            <person name="Ruckert C."/>
        </authorList>
    </citation>
    <scope>NUCLEOTIDE SEQUENCE</scope>
    <source>
        <strain evidence="1">KCTC 22169</strain>
    </source>
</reference>
<dbReference type="Gene3D" id="3.30.70.1340">
    <property type="entry name" value="MTH889-like domain"/>
    <property type="match status" value="1"/>
</dbReference>
<dbReference type="InterPro" id="IPR023129">
    <property type="entry name" value="MTH889-like_dom_sf"/>
</dbReference>
<name>A0A918K2X8_9GAMM</name>
<dbReference type="AlphaFoldDB" id="A0A918K2X8"/>
<dbReference type="Proteomes" id="UP000626148">
    <property type="component" value="Unassembled WGS sequence"/>
</dbReference>
<accession>A0A918K2X8</accession>
<sequence>MSRLTKLVLDVLKPHQPNSLDFARLLAESAEGMVVHLEMVEMDEKTHSLRLTFTGEHLDFEAIEKAIDEQGASLHSIDVVEYRTTE</sequence>
<reference evidence="1" key="2">
    <citation type="submission" date="2020-09" db="EMBL/GenBank/DDBJ databases">
        <authorList>
            <person name="Sun Q."/>
            <person name="Kim S."/>
        </authorList>
    </citation>
    <scope>NUCLEOTIDE SEQUENCE</scope>
    <source>
        <strain evidence="1">KCTC 22169</strain>
    </source>
</reference>
<organism evidence="1 2">
    <name type="scientific">Saccharospirillum salsuginis</name>
    <dbReference type="NCBI Taxonomy" id="418750"/>
    <lineage>
        <taxon>Bacteria</taxon>
        <taxon>Pseudomonadati</taxon>
        <taxon>Pseudomonadota</taxon>
        <taxon>Gammaproteobacteria</taxon>
        <taxon>Oceanospirillales</taxon>
        <taxon>Saccharospirillaceae</taxon>
        <taxon>Saccharospirillum</taxon>
    </lineage>
</organism>
<gene>
    <name evidence="1" type="ORF">GCM10007392_12420</name>
</gene>
<protein>
    <recommendedName>
        <fullName evidence="3">DUF211 domain-containing protein</fullName>
    </recommendedName>
</protein>
<comment type="caution">
    <text evidence="1">The sequence shown here is derived from an EMBL/GenBank/DDBJ whole genome shotgun (WGS) entry which is preliminary data.</text>
</comment>
<keyword evidence="2" id="KW-1185">Reference proteome</keyword>